<keyword evidence="3" id="KW-1185">Reference proteome</keyword>
<name>A0A8J3SEF1_9ACTN</name>
<dbReference type="PANTHER" id="PTHR34875">
    <property type="entry name" value="UPF0237 PROTEIN MJ1558"/>
    <property type="match status" value="1"/>
</dbReference>
<dbReference type="PROSITE" id="PS51671">
    <property type="entry name" value="ACT"/>
    <property type="match status" value="1"/>
</dbReference>
<dbReference type="Proteomes" id="UP000619788">
    <property type="component" value="Unassembled WGS sequence"/>
</dbReference>
<dbReference type="InterPro" id="IPR050990">
    <property type="entry name" value="UPF0237/GcvR_regulator"/>
</dbReference>
<dbReference type="InterPro" id="IPR045865">
    <property type="entry name" value="ACT-like_dom_sf"/>
</dbReference>
<gene>
    <name evidence="2" type="ORF">Psi01_22050</name>
</gene>
<organism evidence="2 3">
    <name type="scientific">Planobispora siamensis</name>
    <dbReference type="NCBI Taxonomy" id="936338"/>
    <lineage>
        <taxon>Bacteria</taxon>
        <taxon>Bacillati</taxon>
        <taxon>Actinomycetota</taxon>
        <taxon>Actinomycetes</taxon>
        <taxon>Streptosporangiales</taxon>
        <taxon>Streptosporangiaceae</taxon>
        <taxon>Planobispora</taxon>
    </lineage>
</organism>
<proteinExistence type="predicted"/>
<dbReference type="PANTHER" id="PTHR34875:SF6">
    <property type="entry name" value="UPF0237 PROTEIN MJ1558"/>
    <property type="match status" value="1"/>
</dbReference>
<sequence length="163" mass="16322">MGLSAITVLGAARPGVVAEVTSVFTRYGANIEDSAMTLLGGHVAMMLLVSGRVPPASAFPGMTVTAAEAGRGHGCEQSGLGYVLTAHGPDRPGIVSAVSGVLTAAGGVITGMTTRLCGALYVMIADVRLPPEADVAEAMRRLAAAGAGLGCEITFRPAEAEVL</sequence>
<evidence type="ECO:0000313" key="2">
    <source>
        <dbReference type="EMBL" id="GIH91575.1"/>
    </source>
</evidence>
<accession>A0A8J3SEF1</accession>
<dbReference type="SUPFAM" id="SSF55021">
    <property type="entry name" value="ACT-like"/>
    <property type="match status" value="2"/>
</dbReference>
<dbReference type="Pfam" id="PF13740">
    <property type="entry name" value="ACT_6"/>
    <property type="match status" value="1"/>
</dbReference>
<dbReference type="InterPro" id="IPR002912">
    <property type="entry name" value="ACT_dom"/>
</dbReference>
<comment type="caution">
    <text evidence="2">The sequence shown here is derived from an EMBL/GenBank/DDBJ whole genome shotgun (WGS) entry which is preliminary data.</text>
</comment>
<feature type="domain" description="ACT" evidence="1">
    <location>
        <begin position="83"/>
        <end position="156"/>
    </location>
</feature>
<dbReference type="EMBL" id="BOOJ01000022">
    <property type="protein sequence ID" value="GIH91575.1"/>
    <property type="molecule type" value="Genomic_DNA"/>
</dbReference>
<dbReference type="Gene3D" id="3.30.70.260">
    <property type="match status" value="2"/>
</dbReference>
<evidence type="ECO:0000313" key="3">
    <source>
        <dbReference type="Proteomes" id="UP000619788"/>
    </source>
</evidence>
<reference evidence="2 3" key="1">
    <citation type="submission" date="2021-01" db="EMBL/GenBank/DDBJ databases">
        <title>Whole genome shotgun sequence of Planobispora siamensis NBRC 107568.</title>
        <authorList>
            <person name="Komaki H."/>
            <person name="Tamura T."/>
        </authorList>
    </citation>
    <scope>NUCLEOTIDE SEQUENCE [LARGE SCALE GENOMIC DNA]</scope>
    <source>
        <strain evidence="2 3">NBRC 107568</strain>
    </source>
</reference>
<protein>
    <recommendedName>
        <fullName evidence="1">ACT domain-containing protein</fullName>
    </recommendedName>
</protein>
<dbReference type="RefSeq" id="WP_204063858.1">
    <property type="nucleotide sequence ID" value="NZ_BOOJ01000022.1"/>
</dbReference>
<dbReference type="AlphaFoldDB" id="A0A8J3SEF1"/>
<evidence type="ECO:0000259" key="1">
    <source>
        <dbReference type="PROSITE" id="PS51671"/>
    </source>
</evidence>